<sequence>MRGFPPTKLLLIGGGPFQVLECVNENSYKLDLPMEFGGSATFNACKDDVSAHKKDKDPKESSMDLSRPHVPRANLAKLSPKERRPFNQEKGSAKEIRLLAQSSLEWHAYLMGKEARPKILQLSPGRQFFDQNPTKDFSTKAQHK</sequence>
<reference evidence="2" key="1">
    <citation type="submission" date="2018-05" db="EMBL/GenBank/DDBJ databases">
        <title>Draft genome of Mucuna pruriens seed.</title>
        <authorList>
            <person name="Nnadi N.E."/>
            <person name="Vos R."/>
            <person name="Hasami M.H."/>
            <person name="Devisetty U.K."/>
            <person name="Aguiy J.C."/>
        </authorList>
    </citation>
    <scope>NUCLEOTIDE SEQUENCE [LARGE SCALE GENOMIC DNA]</scope>
    <source>
        <strain evidence="2">JCA_2017</strain>
    </source>
</reference>
<feature type="region of interest" description="Disordered" evidence="1">
    <location>
        <begin position="50"/>
        <end position="92"/>
    </location>
</feature>
<dbReference type="AlphaFoldDB" id="A0A371G3B7"/>
<evidence type="ECO:0000313" key="3">
    <source>
        <dbReference type="Proteomes" id="UP000257109"/>
    </source>
</evidence>
<organism evidence="2 3">
    <name type="scientific">Mucuna pruriens</name>
    <name type="common">Velvet bean</name>
    <name type="synonym">Dolichos pruriens</name>
    <dbReference type="NCBI Taxonomy" id="157652"/>
    <lineage>
        <taxon>Eukaryota</taxon>
        <taxon>Viridiplantae</taxon>
        <taxon>Streptophyta</taxon>
        <taxon>Embryophyta</taxon>
        <taxon>Tracheophyta</taxon>
        <taxon>Spermatophyta</taxon>
        <taxon>Magnoliopsida</taxon>
        <taxon>eudicotyledons</taxon>
        <taxon>Gunneridae</taxon>
        <taxon>Pentapetalae</taxon>
        <taxon>rosids</taxon>
        <taxon>fabids</taxon>
        <taxon>Fabales</taxon>
        <taxon>Fabaceae</taxon>
        <taxon>Papilionoideae</taxon>
        <taxon>50 kb inversion clade</taxon>
        <taxon>NPAAA clade</taxon>
        <taxon>indigoferoid/millettioid clade</taxon>
        <taxon>Phaseoleae</taxon>
        <taxon>Mucuna</taxon>
    </lineage>
</organism>
<protein>
    <submittedName>
        <fullName evidence="2">Uncharacterized protein</fullName>
    </submittedName>
</protein>
<feature type="non-terminal residue" evidence="2">
    <location>
        <position position="1"/>
    </location>
</feature>
<comment type="caution">
    <text evidence="2">The sequence shown here is derived from an EMBL/GenBank/DDBJ whole genome shotgun (WGS) entry which is preliminary data.</text>
</comment>
<evidence type="ECO:0000256" key="1">
    <source>
        <dbReference type="SAM" id="MobiDB-lite"/>
    </source>
</evidence>
<evidence type="ECO:0000313" key="2">
    <source>
        <dbReference type="EMBL" id="RDX85038.1"/>
    </source>
</evidence>
<name>A0A371G3B7_MUCPR</name>
<feature type="compositionally biased region" description="Polar residues" evidence="1">
    <location>
        <begin position="129"/>
        <end position="144"/>
    </location>
</feature>
<feature type="compositionally biased region" description="Basic and acidic residues" evidence="1">
    <location>
        <begin position="50"/>
        <end position="62"/>
    </location>
</feature>
<proteinExistence type="predicted"/>
<accession>A0A371G3B7</accession>
<dbReference type="Proteomes" id="UP000257109">
    <property type="component" value="Unassembled WGS sequence"/>
</dbReference>
<dbReference type="EMBL" id="QJKJ01006885">
    <property type="protein sequence ID" value="RDX85038.1"/>
    <property type="molecule type" value="Genomic_DNA"/>
</dbReference>
<feature type="region of interest" description="Disordered" evidence="1">
    <location>
        <begin position="124"/>
        <end position="144"/>
    </location>
</feature>
<keyword evidence="3" id="KW-1185">Reference proteome</keyword>
<feature type="non-terminal residue" evidence="2">
    <location>
        <position position="144"/>
    </location>
</feature>
<gene>
    <name evidence="2" type="ORF">CR513_33819</name>
</gene>
<feature type="compositionally biased region" description="Basic and acidic residues" evidence="1">
    <location>
        <begin position="79"/>
        <end position="92"/>
    </location>
</feature>